<name>A0ABV6FTG4_9BACT</name>
<evidence type="ECO:0000313" key="2">
    <source>
        <dbReference type="EMBL" id="MFC0263163.1"/>
    </source>
</evidence>
<dbReference type="Proteomes" id="UP001589797">
    <property type="component" value="Unassembled WGS sequence"/>
</dbReference>
<dbReference type="Pfam" id="PF01814">
    <property type="entry name" value="Hemerythrin"/>
    <property type="match status" value="1"/>
</dbReference>
<organism evidence="2 3">
    <name type="scientific">Fontibacter flavus</name>
    <dbReference type="NCBI Taxonomy" id="654838"/>
    <lineage>
        <taxon>Bacteria</taxon>
        <taxon>Pseudomonadati</taxon>
        <taxon>Bacteroidota</taxon>
        <taxon>Cytophagia</taxon>
        <taxon>Cytophagales</taxon>
        <taxon>Cyclobacteriaceae</taxon>
        <taxon>Fontibacter</taxon>
    </lineage>
</organism>
<dbReference type="InterPro" id="IPR012312">
    <property type="entry name" value="Hemerythrin-like"/>
</dbReference>
<dbReference type="RefSeq" id="WP_382387632.1">
    <property type="nucleotide sequence ID" value="NZ_JBHLWI010000029.1"/>
</dbReference>
<accession>A0ABV6FTG4</accession>
<protein>
    <submittedName>
        <fullName evidence="2">Hemerythrin domain-containing protein</fullName>
    </submittedName>
</protein>
<evidence type="ECO:0000259" key="1">
    <source>
        <dbReference type="Pfam" id="PF01814"/>
    </source>
</evidence>
<reference evidence="2 3" key="1">
    <citation type="submission" date="2024-09" db="EMBL/GenBank/DDBJ databases">
        <authorList>
            <person name="Sun Q."/>
            <person name="Mori K."/>
        </authorList>
    </citation>
    <scope>NUCLEOTIDE SEQUENCE [LARGE SCALE GENOMIC DNA]</scope>
    <source>
        <strain evidence="2 3">CCM 7650</strain>
    </source>
</reference>
<gene>
    <name evidence="2" type="ORF">ACFFIP_10755</name>
</gene>
<evidence type="ECO:0000313" key="3">
    <source>
        <dbReference type="Proteomes" id="UP001589797"/>
    </source>
</evidence>
<dbReference type="EMBL" id="JBHLWI010000029">
    <property type="protein sequence ID" value="MFC0263163.1"/>
    <property type="molecule type" value="Genomic_DNA"/>
</dbReference>
<proteinExistence type="predicted"/>
<dbReference type="Gene3D" id="1.20.120.520">
    <property type="entry name" value="nmb1532 protein domain like"/>
    <property type="match status" value="1"/>
</dbReference>
<keyword evidence="3" id="KW-1185">Reference proteome</keyword>
<sequence length="155" mass="19172">MEKHLPIKRHKSLRPLSRDHHFGLLLCWKIRQGFKNEVDVQRIKSYTDWYWEHHLSQHFEEEERVIFPILGSENDKVKKALAEHRRLKRLFEDFLEPVKSLSLIEEELEQHIRFEERVLFNEIQSMATQMQLEVLEEHIHQHSYCENWEDKFWEK</sequence>
<feature type="domain" description="Hemerythrin-like" evidence="1">
    <location>
        <begin position="40"/>
        <end position="96"/>
    </location>
</feature>
<comment type="caution">
    <text evidence="2">The sequence shown here is derived from an EMBL/GenBank/DDBJ whole genome shotgun (WGS) entry which is preliminary data.</text>
</comment>